<keyword evidence="3" id="KW-1185">Reference proteome</keyword>
<dbReference type="EMBL" id="CABIKM010000002">
    <property type="protein sequence ID" value="VUZ83802.1"/>
    <property type="molecule type" value="Genomic_DNA"/>
</dbReference>
<accession>A0A564ZGM5</accession>
<organism evidence="2 3">
    <name type="scientific">Candidatus Methylomirabilis lanthanidiphila</name>
    <dbReference type="NCBI Taxonomy" id="2211376"/>
    <lineage>
        <taxon>Bacteria</taxon>
        <taxon>Candidatus Methylomirabilota</taxon>
        <taxon>Candidatus Methylomirabilia</taxon>
        <taxon>Candidatus Methylomirabilales</taxon>
        <taxon>Candidatus Methylomirabilaceae</taxon>
        <taxon>Candidatus Methylomirabilis</taxon>
    </lineage>
</organism>
<name>A0A564ZGM5_9BACT</name>
<dbReference type="InterPro" id="IPR049349">
    <property type="entry name" value="DUF2264_N"/>
</dbReference>
<reference evidence="2 3" key="1">
    <citation type="submission" date="2019-07" db="EMBL/GenBank/DDBJ databases">
        <authorList>
            <person name="Cremers G."/>
        </authorList>
    </citation>
    <scope>NUCLEOTIDE SEQUENCE [LARGE SCALE GENOMIC DNA]</scope>
</reference>
<dbReference type="PIRSF" id="PIRSF014753">
    <property type="entry name" value="UCP014753"/>
    <property type="match status" value="1"/>
</dbReference>
<dbReference type="AlphaFoldDB" id="A0A564ZGM5"/>
<dbReference type="PANTHER" id="PTHR35339:SF3">
    <property type="entry name" value="DUF2264 DOMAIN-CONTAINING PROTEIN"/>
    <property type="match status" value="1"/>
</dbReference>
<sequence length="411" mass="45918">MNRRELLKFTAAAFAAPTTLGSLVTPQGVSEPSDDRALWVDTLRRLANPVLEHLANETLRTRMPVEQAIGADRRNVTHLEALGRLIAGIAPWIELPGDSTAEGQLRTHYAALACRAIDRAVEPSSPDYLNFTRDKQPLVDAAFLGQGVIRARRALRDNLEPRTVRNLVVALESTRAIAPPFNNWLLFSAMIEATLATLGARWDRMRIDYALRQHEQWYKGDGTYGDGPSFHWDYYNSFVIQPMMIDVLDVCRDEMPVWKDLASRVEKRARRYAAILERLIAPDGSFPAIGRSLAYRFGAFHLLAQMALRHALPHKVSPAQVRGALTAVIRRTMRAPHTFDADGWLRIGFCGHQPRVGEPYISTGSLYLCAVGLLPLGLAPTDEFWSAQTEPWTSVRAWSGQGFAIDRALPT</sequence>
<evidence type="ECO:0000313" key="3">
    <source>
        <dbReference type="Proteomes" id="UP000334340"/>
    </source>
</evidence>
<gene>
    <name evidence="2" type="ORF">MELA_00160</name>
</gene>
<dbReference type="Pfam" id="PF10022">
    <property type="entry name" value="DUF2264"/>
    <property type="match status" value="1"/>
</dbReference>
<evidence type="ECO:0000313" key="2">
    <source>
        <dbReference type="EMBL" id="VUZ83802.1"/>
    </source>
</evidence>
<protein>
    <recommendedName>
        <fullName evidence="1">DUF2264 domain-containing protein</fullName>
    </recommendedName>
</protein>
<evidence type="ECO:0000259" key="1">
    <source>
        <dbReference type="Pfam" id="PF10022"/>
    </source>
</evidence>
<dbReference type="Proteomes" id="UP000334340">
    <property type="component" value="Unassembled WGS sequence"/>
</dbReference>
<proteinExistence type="predicted"/>
<dbReference type="PANTHER" id="PTHR35339">
    <property type="entry name" value="LINALOOL DEHYDRATASE_ISOMERASE DOMAIN-CONTAINING PROTEIN"/>
    <property type="match status" value="1"/>
</dbReference>
<dbReference type="InterPro" id="IPR016624">
    <property type="entry name" value="UCP014753"/>
</dbReference>
<feature type="domain" description="DUF2264" evidence="1">
    <location>
        <begin position="35"/>
        <end position="392"/>
    </location>
</feature>